<dbReference type="GeneID" id="17311970"/>
<dbReference type="AlphaFoldDB" id="L1K408"/>
<dbReference type="EMBL" id="JH992965">
    <property type="protein sequence ID" value="EKX55210.1"/>
    <property type="molecule type" value="Genomic_DNA"/>
</dbReference>
<reference evidence="3" key="3">
    <citation type="submission" date="2015-06" db="UniProtKB">
        <authorList>
            <consortium name="EnsemblProtists"/>
        </authorList>
    </citation>
    <scope>IDENTIFICATION</scope>
</reference>
<keyword evidence="4" id="KW-1185">Reference proteome</keyword>
<evidence type="ECO:0000313" key="3">
    <source>
        <dbReference type="EnsemblProtists" id="EKX55210"/>
    </source>
</evidence>
<dbReference type="PaxDb" id="55529-EKX55210"/>
<feature type="region of interest" description="Disordered" evidence="1">
    <location>
        <begin position="1"/>
        <end position="97"/>
    </location>
</feature>
<protein>
    <submittedName>
        <fullName evidence="2 3">Uncharacterized protein</fullName>
    </submittedName>
</protein>
<gene>
    <name evidence="2" type="ORF">GUITHDRAFT_149730</name>
</gene>
<dbReference type="EnsemblProtists" id="EKX55210">
    <property type="protein sequence ID" value="EKX55210"/>
    <property type="gene ID" value="GUITHDRAFT_149730"/>
</dbReference>
<evidence type="ECO:0000313" key="2">
    <source>
        <dbReference type="EMBL" id="EKX55210.1"/>
    </source>
</evidence>
<feature type="compositionally biased region" description="Basic and acidic residues" evidence="1">
    <location>
        <begin position="248"/>
        <end position="262"/>
    </location>
</feature>
<feature type="compositionally biased region" description="Polar residues" evidence="1">
    <location>
        <begin position="33"/>
        <end position="55"/>
    </location>
</feature>
<accession>L1K408</accession>
<sequence>MAQLVPRVRKRSDLENLADNDVSDSQHQKRSLQESAWQSDLRVVSSQQNDWNSGDNSEREDGSPSKRRRLRHDPTKDLSNSRGAGLKNRQSTLKNSSSAQLITALWKRPPQELFAQLRSLEKLTSWIRRRSSSAGAASNANQVNSVAAVAAAAPQPAAPVAPASNTGPSSIPAPPWVQKMTETVPGCKGYPKAIRDLVWVKLSSGMDPKEIALQTGLQAKTVKKWKDRIVEQGTPYALPNGALQRKKPIAEGEEEKKRKPRVRIRDKAYMAEAMRRYRMKKKMQVNGSAMASVSQGGVVDVPGSLPSSMLGVSSQQLQLQVQGGQVVGGAASGSVGQGAVQGGHANVGHSYGHGHDFSPPRTPMLP</sequence>
<name>L1K408_GUITC</name>
<feature type="region of interest" description="Disordered" evidence="1">
    <location>
        <begin position="338"/>
        <end position="366"/>
    </location>
</feature>
<proteinExistence type="predicted"/>
<dbReference type="Proteomes" id="UP000011087">
    <property type="component" value="Unassembled WGS sequence"/>
</dbReference>
<reference evidence="2 4" key="1">
    <citation type="journal article" date="2012" name="Nature">
        <title>Algal genomes reveal evolutionary mosaicism and the fate of nucleomorphs.</title>
        <authorList>
            <consortium name="DOE Joint Genome Institute"/>
            <person name="Curtis B.A."/>
            <person name="Tanifuji G."/>
            <person name="Burki F."/>
            <person name="Gruber A."/>
            <person name="Irimia M."/>
            <person name="Maruyama S."/>
            <person name="Arias M.C."/>
            <person name="Ball S.G."/>
            <person name="Gile G.H."/>
            <person name="Hirakawa Y."/>
            <person name="Hopkins J.F."/>
            <person name="Kuo A."/>
            <person name="Rensing S.A."/>
            <person name="Schmutz J."/>
            <person name="Symeonidi A."/>
            <person name="Elias M."/>
            <person name="Eveleigh R.J."/>
            <person name="Herman E.K."/>
            <person name="Klute M.J."/>
            <person name="Nakayama T."/>
            <person name="Obornik M."/>
            <person name="Reyes-Prieto A."/>
            <person name="Armbrust E.V."/>
            <person name="Aves S.J."/>
            <person name="Beiko R.G."/>
            <person name="Coutinho P."/>
            <person name="Dacks J.B."/>
            <person name="Durnford D.G."/>
            <person name="Fast N.M."/>
            <person name="Green B.R."/>
            <person name="Grisdale C.J."/>
            <person name="Hempel F."/>
            <person name="Henrissat B."/>
            <person name="Hoppner M.P."/>
            <person name="Ishida K."/>
            <person name="Kim E."/>
            <person name="Koreny L."/>
            <person name="Kroth P.G."/>
            <person name="Liu Y."/>
            <person name="Malik S.B."/>
            <person name="Maier U.G."/>
            <person name="McRose D."/>
            <person name="Mock T."/>
            <person name="Neilson J.A."/>
            <person name="Onodera N.T."/>
            <person name="Poole A.M."/>
            <person name="Pritham E.J."/>
            <person name="Richards T.A."/>
            <person name="Rocap G."/>
            <person name="Roy S.W."/>
            <person name="Sarai C."/>
            <person name="Schaack S."/>
            <person name="Shirato S."/>
            <person name="Slamovits C.H."/>
            <person name="Spencer D.F."/>
            <person name="Suzuki S."/>
            <person name="Worden A.Z."/>
            <person name="Zauner S."/>
            <person name="Barry K."/>
            <person name="Bell C."/>
            <person name="Bharti A.K."/>
            <person name="Crow J.A."/>
            <person name="Grimwood J."/>
            <person name="Kramer R."/>
            <person name="Lindquist E."/>
            <person name="Lucas S."/>
            <person name="Salamov A."/>
            <person name="McFadden G.I."/>
            <person name="Lane C.E."/>
            <person name="Keeling P.J."/>
            <person name="Gray M.W."/>
            <person name="Grigoriev I.V."/>
            <person name="Archibald J.M."/>
        </authorList>
    </citation>
    <scope>NUCLEOTIDE SEQUENCE</scope>
    <source>
        <strain evidence="2 4">CCMP2712</strain>
    </source>
</reference>
<reference evidence="4" key="2">
    <citation type="submission" date="2012-11" db="EMBL/GenBank/DDBJ databases">
        <authorList>
            <person name="Kuo A."/>
            <person name="Curtis B.A."/>
            <person name="Tanifuji G."/>
            <person name="Burki F."/>
            <person name="Gruber A."/>
            <person name="Irimia M."/>
            <person name="Maruyama S."/>
            <person name="Arias M.C."/>
            <person name="Ball S.G."/>
            <person name="Gile G.H."/>
            <person name="Hirakawa Y."/>
            <person name="Hopkins J.F."/>
            <person name="Rensing S.A."/>
            <person name="Schmutz J."/>
            <person name="Symeonidi A."/>
            <person name="Elias M."/>
            <person name="Eveleigh R.J."/>
            <person name="Herman E.K."/>
            <person name="Klute M.J."/>
            <person name="Nakayama T."/>
            <person name="Obornik M."/>
            <person name="Reyes-Prieto A."/>
            <person name="Armbrust E.V."/>
            <person name="Aves S.J."/>
            <person name="Beiko R.G."/>
            <person name="Coutinho P."/>
            <person name="Dacks J.B."/>
            <person name="Durnford D.G."/>
            <person name="Fast N.M."/>
            <person name="Green B.R."/>
            <person name="Grisdale C."/>
            <person name="Hempe F."/>
            <person name="Henrissat B."/>
            <person name="Hoppner M.P."/>
            <person name="Ishida K.-I."/>
            <person name="Kim E."/>
            <person name="Koreny L."/>
            <person name="Kroth P.G."/>
            <person name="Liu Y."/>
            <person name="Malik S.-B."/>
            <person name="Maier U.G."/>
            <person name="McRose D."/>
            <person name="Mock T."/>
            <person name="Neilson J.A."/>
            <person name="Onodera N.T."/>
            <person name="Poole A.M."/>
            <person name="Pritham E.J."/>
            <person name="Richards T.A."/>
            <person name="Rocap G."/>
            <person name="Roy S.W."/>
            <person name="Sarai C."/>
            <person name="Schaack S."/>
            <person name="Shirato S."/>
            <person name="Slamovits C.H."/>
            <person name="Spencer D.F."/>
            <person name="Suzuki S."/>
            <person name="Worden A.Z."/>
            <person name="Zauner S."/>
            <person name="Barry K."/>
            <person name="Bell C."/>
            <person name="Bharti A.K."/>
            <person name="Crow J.A."/>
            <person name="Grimwood J."/>
            <person name="Kramer R."/>
            <person name="Lindquist E."/>
            <person name="Lucas S."/>
            <person name="Salamov A."/>
            <person name="McFadden G.I."/>
            <person name="Lane C.E."/>
            <person name="Keeling P.J."/>
            <person name="Gray M.W."/>
            <person name="Grigoriev I.V."/>
            <person name="Archibald J.M."/>
        </authorList>
    </citation>
    <scope>NUCLEOTIDE SEQUENCE</scope>
    <source>
        <strain evidence="4">CCMP2712</strain>
    </source>
</reference>
<organism evidence="2">
    <name type="scientific">Guillardia theta (strain CCMP2712)</name>
    <name type="common">Cryptophyte</name>
    <dbReference type="NCBI Taxonomy" id="905079"/>
    <lineage>
        <taxon>Eukaryota</taxon>
        <taxon>Cryptophyceae</taxon>
        <taxon>Pyrenomonadales</taxon>
        <taxon>Geminigeraceae</taxon>
        <taxon>Guillardia</taxon>
    </lineage>
</organism>
<feature type="compositionally biased region" description="Polar residues" evidence="1">
    <location>
        <begin position="77"/>
        <end position="97"/>
    </location>
</feature>
<feature type="region of interest" description="Disordered" evidence="1">
    <location>
        <begin position="236"/>
        <end position="262"/>
    </location>
</feature>
<dbReference type="HOGENOM" id="CLU_757473_0_0_1"/>
<evidence type="ECO:0000313" key="4">
    <source>
        <dbReference type="Proteomes" id="UP000011087"/>
    </source>
</evidence>
<dbReference type="RefSeq" id="XP_005842190.1">
    <property type="nucleotide sequence ID" value="XM_005842133.1"/>
</dbReference>
<dbReference type="KEGG" id="gtt:GUITHDRAFT_149730"/>
<evidence type="ECO:0000256" key="1">
    <source>
        <dbReference type="SAM" id="MobiDB-lite"/>
    </source>
</evidence>